<feature type="transmembrane region" description="Helical" evidence="1">
    <location>
        <begin position="125"/>
        <end position="143"/>
    </location>
</feature>
<dbReference type="Proteomes" id="UP000289437">
    <property type="component" value="Unassembled WGS sequence"/>
</dbReference>
<organism evidence="2 3">
    <name type="scientific">Granulicella sibirica</name>
    <dbReference type="NCBI Taxonomy" id="2479048"/>
    <lineage>
        <taxon>Bacteria</taxon>
        <taxon>Pseudomonadati</taxon>
        <taxon>Acidobacteriota</taxon>
        <taxon>Terriglobia</taxon>
        <taxon>Terriglobales</taxon>
        <taxon>Acidobacteriaceae</taxon>
        <taxon>Granulicella</taxon>
    </lineage>
</organism>
<keyword evidence="1" id="KW-0812">Transmembrane</keyword>
<sequence>MRLPLLILHILGGTFSLVAGAVAMIARKGERFHRLSGNVFTLAMLTLATSGFWLAILKSQISNVIAAVLTFYLVGSAWLAGRRRDGTGPLDWIALFICLASAAGVLTLGIRAIHSATGTDNGAPAFMSFVFSGILLLATAGDIRPRPSWHLRSSSHR</sequence>
<dbReference type="RefSeq" id="WP_128912263.1">
    <property type="nucleotide sequence ID" value="NZ_RDSM01000001.1"/>
</dbReference>
<accession>A0A4Q0T3E1</accession>
<evidence type="ECO:0000313" key="3">
    <source>
        <dbReference type="Proteomes" id="UP000289437"/>
    </source>
</evidence>
<comment type="caution">
    <text evidence="2">The sequence shown here is derived from an EMBL/GenBank/DDBJ whole genome shotgun (WGS) entry which is preliminary data.</text>
</comment>
<reference evidence="3" key="2">
    <citation type="submission" date="2019-02" db="EMBL/GenBank/DDBJ databases">
        <title>Granulicella sibirica sp. nov., a psychrotolerant acidobacterium isolated from an organic soil layer in forested tundra, West Siberia.</title>
        <authorList>
            <person name="Oshkin I.Y."/>
            <person name="Kulichevskaya I.S."/>
            <person name="Rijpstra W.I.C."/>
            <person name="Sinninghe Damste J.S."/>
            <person name="Rakitin A.L."/>
            <person name="Ravin N.V."/>
            <person name="Dedysh S.N."/>
        </authorList>
    </citation>
    <scope>NUCLEOTIDE SEQUENCE [LARGE SCALE GENOMIC DNA]</scope>
    <source>
        <strain evidence="3">AF10</strain>
    </source>
</reference>
<dbReference type="AlphaFoldDB" id="A0A4Q0T3E1"/>
<dbReference type="Pfam" id="PF10067">
    <property type="entry name" value="DUF2306"/>
    <property type="match status" value="1"/>
</dbReference>
<dbReference type="OrthoDB" id="1162022at2"/>
<protein>
    <recommendedName>
        <fullName evidence="4">DUF2306 domain-containing protein</fullName>
    </recommendedName>
</protein>
<evidence type="ECO:0008006" key="4">
    <source>
        <dbReference type="Google" id="ProtNLM"/>
    </source>
</evidence>
<feature type="transmembrane region" description="Helical" evidence="1">
    <location>
        <begin position="38"/>
        <end position="55"/>
    </location>
</feature>
<keyword evidence="3" id="KW-1185">Reference proteome</keyword>
<dbReference type="InterPro" id="IPR018750">
    <property type="entry name" value="DUF2306_membrane"/>
</dbReference>
<feature type="transmembrane region" description="Helical" evidence="1">
    <location>
        <begin position="92"/>
        <end position="113"/>
    </location>
</feature>
<reference evidence="2 3" key="1">
    <citation type="submission" date="2018-11" db="EMBL/GenBank/DDBJ databases">
        <authorList>
            <person name="Mardanov A.V."/>
            <person name="Ravin N.V."/>
            <person name="Dedysh S.N."/>
        </authorList>
    </citation>
    <scope>NUCLEOTIDE SEQUENCE [LARGE SCALE GENOMIC DNA]</scope>
    <source>
        <strain evidence="2 3">AF10</strain>
    </source>
</reference>
<dbReference type="EMBL" id="RDSM01000001">
    <property type="protein sequence ID" value="RXH58235.1"/>
    <property type="molecule type" value="Genomic_DNA"/>
</dbReference>
<keyword evidence="1" id="KW-0472">Membrane</keyword>
<name>A0A4Q0T3E1_9BACT</name>
<feature type="transmembrane region" description="Helical" evidence="1">
    <location>
        <begin position="61"/>
        <end position="80"/>
    </location>
</feature>
<gene>
    <name evidence="2" type="ORF">GRAN_1545</name>
</gene>
<feature type="transmembrane region" description="Helical" evidence="1">
    <location>
        <begin position="6"/>
        <end position="26"/>
    </location>
</feature>
<evidence type="ECO:0000313" key="2">
    <source>
        <dbReference type="EMBL" id="RXH58235.1"/>
    </source>
</evidence>
<keyword evidence="1" id="KW-1133">Transmembrane helix</keyword>
<evidence type="ECO:0000256" key="1">
    <source>
        <dbReference type="SAM" id="Phobius"/>
    </source>
</evidence>
<proteinExistence type="predicted"/>